<dbReference type="EMBL" id="VZPB01000060">
    <property type="protein sequence ID" value="KAB0576290.1"/>
    <property type="molecule type" value="Genomic_DNA"/>
</dbReference>
<keyword evidence="3" id="KW-0238">DNA-binding</keyword>
<keyword evidence="6" id="KW-1185">Reference proteome</keyword>
<gene>
    <name evidence="5" type="ORF">F7Q92_18225</name>
</gene>
<evidence type="ECO:0000256" key="3">
    <source>
        <dbReference type="ARBA" id="ARBA00023125"/>
    </source>
</evidence>
<dbReference type="InterPro" id="IPR052021">
    <property type="entry name" value="Type-I_RS_S_subunit"/>
</dbReference>
<dbReference type="GO" id="GO:0009307">
    <property type="term" value="P:DNA restriction-modification system"/>
    <property type="evidence" value="ECO:0007669"/>
    <property type="project" value="UniProtKB-KW"/>
</dbReference>
<dbReference type="InterPro" id="IPR044946">
    <property type="entry name" value="Restrct_endonuc_typeI_TRD_sf"/>
</dbReference>
<feature type="domain" description="Type I restriction modification DNA specificity" evidence="4">
    <location>
        <begin position="220"/>
        <end position="369"/>
    </location>
</feature>
<proteinExistence type="inferred from homology"/>
<reference evidence="5 6" key="1">
    <citation type="submission" date="2019-09" db="EMBL/GenBank/DDBJ databases">
        <title>Draft genome sequences of 48 bacterial type strains from the CCUG.</title>
        <authorList>
            <person name="Tunovic T."/>
            <person name="Pineiro-Iglesias B."/>
            <person name="Unosson C."/>
            <person name="Inganas E."/>
            <person name="Ohlen M."/>
            <person name="Cardew S."/>
            <person name="Jensie-Markopoulos S."/>
            <person name="Salva-Serra F."/>
            <person name="Jaen-Luchoro D."/>
            <person name="Karlsson R."/>
            <person name="Svensson-Stadler L."/>
            <person name="Chun J."/>
            <person name="Moore E."/>
        </authorList>
    </citation>
    <scope>NUCLEOTIDE SEQUENCE [LARGE SCALE GENOMIC DNA]</scope>
    <source>
        <strain evidence="5 6">CCUG 30977</strain>
    </source>
</reference>
<dbReference type="AlphaFoldDB" id="A0A643F7N8"/>
<keyword evidence="2" id="KW-0680">Restriction system</keyword>
<name>A0A643F7N8_IDEDE</name>
<dbReference type="GO" id="GO:0003677">
    <property type="term" value="F:DNA binding"/>
    <property type="evidence" value="ECO:0007669"/>
    <property type="project" value="UniProtKB-KW"/>
</dbReference>
<dbReference type="InterPro" id="IPR000055">
    <property type="entry name" value="Restrct_endonuc_typeI_TRD"/>
</dbReference>
<dbReference type="PANTHER" id="PTHR30408">
    <property type="entry name" value="TYPE-1 RESTRICTION ENZYME ECOKI SPECIFICITY PROTEIN"/>
    <property type="match status" value="1"/>
</dbReference>
<dbReference type="OrthoDB" id="9798929at2"/>
<comment type="similarity">
    <text evidence="1">Belongs to the type-I restriction system S methylase family.</text>
</comment>
<comment type="caution">
    <text evidence="5">The sequence shown here is derived from an EMBL/GenBank/DDBJ whole genome shotgun (WGS) entry which is preliminary data.</text>
</comment>
<keyword evidence="5" id="KW-0540">Nuclease</keyword>
<dbReference type="Gene3D" id="3.90.220.20">
    <property type="entry name" value="DNA methylase specificity domains"/>
    <property type="match status" value="2"/>
</dbReference>
<keyword evidence="5" id="KW-0378">Hydrolase</keyword>
<evidence type="ECO:0000313" key="5">
    <source>
        <dbReference type="EMBL" id="KAB0576290.1"/>
    </source>
</evidence>
<dbReference type="SUPFAM" id="SSF116734">
    <property type="entry name" value="DNA methylase specificity domain"/>
    <property type="match status" value="2"/>
</dbReference>
<accession>A0A643F7N8</accession>
<keyword evidence="5" id="KW-0255">Endonuclease</keyword>
<sequence>MTEVWPCISVGSLVQAHEAALQTGPFGTQLSASEYVPEGIPVINVRNVGFGDVRADDLEYVSEGKAEQLHHHVLRAGDIVFGRKGAVERHALIGSAQDGWVQGSDCLRLRLRSSRFNVRFVSFYLRTKGHQDWMQALCSFGATMSSLNQDIVNRIELPCPPRPVQDQIAAVLAAYDDLIANNQRRIALLESLAEEIYREWFVRMRFPGAKSAVFDKGMPTDWTHEPVLDAFKFYGGATPAKDNPRFWVDGEVHWYTPTDITGASSPYLEESADKCTDEGLQNCSANLFPAHSIMMTSRATIGAIGINSAPACTNQGFITCIPNQRYPLTYLYHWLKLAKPHFEMLSGGATFAELTKGTFKRIRILTPPVKLVAAYEQQARPMFDEVESLTKMNRRLRATRDSLLPRLISGKLRVEALDIQFPPSMQPPPAEAAPREAIAR</sequence>
<feature type="domain" description="Type I restriction modification DNA specificity" evidence="4">
    <location>
        <begin position="61"/>
        <end position="190"/>
    </location>
</feature>
<dbReference type="CDD" id="cd17273">
    <property type="entry name" value="RMtype1_S_EcoJA69PI-TRD1-CR1_like"/>
    <property type="match status" value="1"/>
</dbReference>
<protein>
    <submittedName>
        <fullName evidence="5">Restriction endonuclease subunit S</fullName>
    </submittedName>
</protein>
<evidence type="ECO:0000313" key="6">
    <source>
        <dbReference type="Proteomes" id="UP000430120"/>
    </source>
</evidence>
<dbReference type="Proteomes" id="UP000430120">
    <property type="component" value="Unassembled WGS sequence"/>
</dbReference>
<dbReference type="PANTHER" id="PTHR30408:SF12">
    <property type="entry name" value="TYPE I RESTRICTION ENZYME MJAVIII SPECIFICITY SUBUNIT"/>
    <property type="match status" value="1"/>
</dbReference>
<dbReference type="GO" id="GO:0004519">
    <property type="term" value="F:endonuclease activity"/>
    <property type="evidence" value="ECO:0007669"/>
    <property type="project" value="UniProtKB-KW"/>
</dbReference>
<evidence type="ECO:0000259" key="4">
    <source>
        <dbReference type="Pfam" id="PF01420"/>
    </source>
</evidence>
<organism evidence="5 6">
    <name type="scientific">Ideonella dechloratans</name>
    <dbReference type="NCBI Taxonomy" id="36863"/>
    <lineage>
        <taxon>Bacteria</taxon>
        <taxon>Pseudomonadati</taxon>
        <taxon>Pseudomonadota</taxon>
        <taxon>Betaproteobacteria</taxon>
        <taxon>Burkholderiales</taxon>
        <taxon>Sphaerotilaceae</taxon>
        <taxon>Ideonella</taxon>
    </lineage>
</organism>
<dbReference type="RefSeq" id="WP_151125519.1">
    <property type="nucleotide sequence ID" value="NZ_CP088081.1"/>
</dbReference>
<evidence type="ECO:0000256" key="1">
    <source>
        <dbReference type="ARBA" id="ARBA00010923"/>
    </source>
</evidence>
<dbReference type="Gene3D" id="1.10.287.1120">
    <property type="entry name" value="Bipartite methylase S protein"/>
    <property type="match status" value="1"/>
</dbReference>
<dbReference type="Pfam" id="PF01420">
    <property type="entry name" value="Methylase_S"/>
    <property type="match status" value="2"/>
</dbReference>
<evidence type="ECO:0000256" key="2">
    <source>
        <dbReference type="ARBA" id="ARBA00022747"/>
    </source>
</evidence>